<evidence type="ECO:0008006" key="4">
    <source>
        <dbReference type="Google" id="ProtNLM"/>
    </source>
</evidence>
<dbReference type="InterPro" id="IPR058714">
    <property type="entry name" value="LpqS"/>
</dbReference>
<dbReference type="AlphaFoldDB" id="A0AAJ1W6J4"/>
<keyword evidence="1" id="KW-1133">Transmembrane helix</keyword>
<evidence type="ECO:0000313" key="3">
    <source>
        <dbReference type="Proteomes" id="UP001229081"/>
    </source>
</evidence>
<gene>
    <name evidence="2" type="ORF">QXL92_32500</name>
</gene>
<keyword evidence="1" id="KW-0812">Transmembrane</keyword>
<dbReference type="Proteomes" id="UP001229081">
    <property type="component" value="Unassembled WGS sequence"/>
</dbReference>
<accession>A0AAJ1W6J4</accession>
<organism evidence="2 3">
    <name type="scientific">Mycobacterium paragordonae</name>
    <dbReference type="NCBI Taxonomy" id="1389713"/>
    <lineage>
        <taxon>Bacteria</taxon>
        <taxon>Bacillati</taxon>
        <taxon>Actinomycetota</taxon>
        <taxon>Actinomycetes</taxon>
        <taxon>Mycobacteriales</taxon>
        <taxon>Mycobacteriaceae</taxon>
        <taxon>Mycobacterium</taxon>
    </lineage>
</organism>
<proteinExistence type="predicted"/>
<dbReference type="RefSeq" id="WP_306255897.1">
    <property type="nucleotide sequence ID" value="NZ_JAUFSA010000005.1"/>
</dbReference>
<evidence type="ECO:0000313" key="2">
    <source>
        <dbReference type="EMBL" id="MDP7739456.1"/>
    </source>
</evidence>
<dbReference type="Pfam" id="PF26327">
    <property type="entry name" value="LpqS"/>
    <property type="match status" value="1"/>
</dbReference>
<evidence type="ECO:0000256" key="1">
    <source>
        <dbReference type="SAM" id="Phobius"/>
    </source>
</evidence>
<protein>
    <recommendedName>
        <fullName evidence="4">Lipoprotein LpqS</fullName>
    </recommendedName>
</protein>
<feature type="transmembrane region" description="Helical" evidence="1">
    <location>
        <begin position="95"/>
        <end position="116"/>
    </location>
</feature>
<reference evidence="2" key="1">
    <citation type="submission" date="2023-06" db="EMBL/GenBank/DDBJ databases">
        <title>Identification of two novel mycobacterium reveal diversities and complexities of Mycobacterium gordonae clade.</title>
        <authorList>
            <person name="Matsumoto Y."/>
            <person name="Nakamura S."/>
            <person name="Motooka D."/>
            <person name="Fukushima K."/>
        </authorList>
    </citation>
    <scope>NUCLEOTIDE SEQUENCE</scope>
    <source>
        <strain evidence="2">TY812</strain>
    </source>
</reference>
<keyword evidence="1" id="KW-0472">Membrane</keyword>
<dbReference type="EMBL" id="JAUFSA010000005">
    <property type="protein sequence ID" value="MDP7739456.1"/>
    <property type="molecule type" value="Genomic_DNA"/>
</dbReference>
<feature type="transmembrane region" description="Helical" evidence="1">
    <location>
        <begin position="21"/>
        <end position="47"/>
    </location>
</feature>
<comment type="caution">
    <text evidence="2">The sequence shown here is derived from an EMBL/GenBank/DDBJ whole genome shotgun (WGS) entry which is preliminary data.</text>
</comment>
<sequence length="149" mass="15675">MRSIRLWSDDRRVETSRAARFRFAVVVAAAVATLAIIGHCVPVRAAASPSSPPQQLSVASLPLAVHASADQPQLAQERPICKASKVFAIDAIPAAVMNALVVLGLGLAALAGMGWLTQLVAPAGRSPPHPRVATLSGRDLLTRFCLARR</sequence>
<name>A0AAJ1W6J4_9MYCO</name>